<name>J4WDE5_9FIRM</name>
<evidence type="ECO:0000313" key="2">
    <source>
        <dbReference type="Proteomes" id="UP000005244"/>
    </source>
</evidence>
<reference evidence="1 2" key="1">
    <citation type="submission" date="2012-07" db="EMBL/GenBank/DDBJ databases">
        <authorList>
            <person name="Durkin A.S."/>
            <person name="McCorrison J."/>
            <person name="Torralba M."/>
            <person name="Gillis M."/>
            <person name="Methe B."/>
            <person name="Sutton G."/>
            <person name="Nelson K.E."/>
        </authorList>
    </citation>
    <scope>NUCLEOTIDE SEQUENCE [LARGE SCALE GENOMIC DNA]</scope>
    <source>
        <strain evidence="1 2">OBRC8</strain>
    </source>
</reference>
<proteinExistence type="predicted"/>
<organism evidence="1 2">
    <name type="scientific">Peptoanaerobacter stomatis</name>
    <dbReference type="NCBI Taxonomy" id="796937"/>
    <lineage>
        <taxon>Bacteria</taxon>
        <taxon>Bacillati</taxon>
        <taxon>Bacillota</taxon>
        <taxon>Clostridia</taxon>
        <taxon>Peptostreptococcales</taxon>
        <taxon>Filifactoraceae</taxon>
        <taxon>Peptoanaerobacter</taxon>
    </lineage>
</organism>
<accession>J4WDE5</accession>
<gene>
    <name evidence="1" type="ORF">HMPREF1143_2243</name>
</gene>
<dbReference type="EMBL" id="ALNK01000015">
    <property type="protein sequence ID" value="EJU23461.1"/>
    <property type="molecule type" value="Genomic_DNA"/>
</dbReference>
<keyword evidence="2" id="KW-1185">Reference proteome</keyword>
<protein>
    <submittedName>
        <fullName evidence="1">Uncharacterized protein</fullName>
    </submittedName>
</protein>
<comment type="caution">
    <text evidence="1">The sequence shown here is derived from an EMBL/GenBank/DDBJ whole genome shotgun (WGS) entry which is preliminary data.</text>
</comment>
<evidence type="ECO:0000313" key="1">
    <source>
        <dbReference type="EMBL" id="EJU23461.1"/>
    </source>
</evidence>
<dbReference type="AlphaFoldDB" id="J4WDE5"/>
<sequence length="830" mass="94293">MFYEAIYTRCRKGVDIKTGKEIANDGFKVYSYSKELIDDNIVDIPFFANEIQRVQSYSDPDFMEDAYLYYTPLIGKNFLINFHPISFNPSVEGNFAKRRGNIINQALIGDYSDIYPFEMFRDKEIWNAQERGEAYYYANDPIAQSGRDDIDSPPGMYYVDDIKEFINDGRREALKCAIAFLIKQFSDAEEKSQYMVILDDTASNIELWVAAIEYAFSPKIAANISFATRMDSFVNKNKFKQGEITNGTSNSLADELKSKFRAMVIGVVSSDRQNVSLTRSAQNYGFVLIDGKQKKAMFDIDISDKYFDVVTTYTDEHIEFCREFLQTFGLEIPSPDLFKLLKCYTSLLDEKITVNDYIKAIQDITKFPIYKTRTLRWLYSQANKMLDECIQKDFLGAVSVMNWIENAALVLNDTESSDRLSDIVCNAFEKTLFAKDLIEETNKVWRTINSCGFTQTVSKRVTDHKVILKNAALIANATPEKAVQIAKIYIAASKEISLNEVESAKILAVNCVTACYNCKDDKVMAELVSTFKQFIGVDETEFWFDVAKNCDINIAAYTLDGFLASTADIVSTEKTLIAFCEKLVEKNYEYVVPSAVKQFINNAKSFSEIERLFSNKTLSDIIKKDDIPKVLKYVDDRIGLAKGAIKIAQIIQENRTERTVYPNSAHILGLDAIINKSRKEELSEQLSSFVKQGFPSINNAEFINEFTTSIIKAKLTDKEAVFLLKRIVLQPDTYFKAFLIETNSLISKNGDLWGLAISVASNIKDDDLKQKANTVLSTTLLECNQSIKAINKLEDYVDDDAYDFYSKAAKKAIMTLNDKPKKGLFGFFKK</sequence>
<dbReference type="RefSeq" id="WP_009530652.1">
    <property type="nucleotide sequence ID" value="NZ_ALNK01000015.1"/>
</dbReference>
<dbReference type="Proteomes" id="UP000005244">
    <property type="component" value="Unassembled WGS sequence"/>
</dbReference>